<reference evidence="1" key="1">
    <citation type="submission" date="2020-04" db="EMBL/GenBank/DDBJ databases">
        <authorList>
            <person name="Alioto T."/>
            <person name="Alioto T."/>
            <person name="Gomez Garrido J."/>
        </authorList>
    </citation>
    <scope>NUCLEOTIDE SEQUENCE</scope>
    <source>
        <strain evidence="1">A484AB</strain>
    </source>
</reference>
<organism evidence="1 2">
    <name type="scientific">Paramuricea clavata</name>
    <name type="common">Red gorgonian</name>
    <name type="synonym">Violescent sea-whip</name>
    <dbReference type="NCBI Taxonomy" id="317549"/>
    <lineage>
        <taxon>Eukaryota</taxon>
        <taxon>Metazoa</taxon>
        <taxon>Cnidaria</taxon>
        <taxon>Anthozoa</taxon>
        <taxon>Octocorallia</taxon>
        <taxon>Malacalcyonacea</taxon>
        <taxon>Plexauridae</taxon>
        <taxon>Paramuricea</taxon>
    </lineage>
</organism>
<name>A0A7D9EZF7_PARCT</name>
<sequence length="172" mass="19418">MDNGKLTGLISVDIRKAFDSIDHKILIRKMQEKFGVHSLELQWFQSYLSKRSQVCAVDGHTSLAREIVCGVPQGSILGPLLFLSYINDLPECLQNTTPGMYADDTQIYASSASFTELVTKLNEDLENRVKWLSQNKLQLHNKKTKVMFIGSPYNLKNKVGNDQVMINNKPVT</sequence>
<dbReference type="EMBL" id="CACRXK020010876">
    <property type="protein sequence ID" value="CAB4020279.1"/>
    <property type="molecule type" value="Genomic_DNA"/>
</dbReference>
<proteinExistence type="predicted"/>
<comment type="caution">
    <text evidence="1">The sequence shown here is derived from an EMBL/GenBank/DDBJ whole genome shotgun (WGS) entry which is preliminary data.</text>
</comment>
<dbReference type="InterPro" id="IPR043502">
    <property type="entry name" value="DNA/RNA_pol_sf"/>
</dbReference>
<dbReference type="SUPFAM" id="SSF56672">
    <property type="entry name" value="DNA/RNA polymerases"/>
    <property type="match status" value="1"/>
</dbReference>
<dbReference type="AlphaFoldDB" id="A0A7D9EZF7"/>
<dbReference type="Proteomes" id="UP001152795">
    <property type="component" value="Unassembled WGS sequence"/>
</dbReference>
<keyword evidence="2" id="KW-1185">Reference proteome</keyword>
<accession>A0A7D9EZF7</accession>
<evidence type="ECO:0000313" key="1">
    <source>
        <dbReference type="EMBL" id="CAB4020279.1"/>
    </source>
</evidence>
<dbReference type="PROSITE" id="PS50878">
    <property type="entry name" value="RT_POL"/>
    <property type="match status" value="1"/>
</dbReference>
<dbReference type="OrthoDB" id="445826at2759"/>
<dbReference type="Pfam" id="PF00078">
    <property type="entry name" value="RVT_1"/>
    <property type="match status" value="1"/>
</dbReference>
<protein>
    <submittedName>
        <fullName evidence="1">Uncharacterized protein</fullName>
    </submittedName>
</protein>
<gene>
    <name evidence="1" type="ORF">PACLA_8A015205</name>
</gene>
<evidence type="ECO:0000313" key="2">
    <source>
        <dbReference type="Proteomes" id="UP001152795"/>
    </source>
</evidence>
<dbReference type="InterPro" id="IPR000477">
    <property type="entry name" value="RT_dom"/>
</dbReference>
<dbReference type="PANTHER" id="PTHR33332">
    <property type="entry name" value="REVERSE TRANSCRIPTASE DOMAIN-CONTAINING PROTEIN"/>
    <property type="match status" value="1"/>
</dbReference>